<name>A0A1Y2PDT0_9FLAO</name>
<sequence>MKTEVKILHSSCCATGSPIKAHIEKVAENNNINVDIEEFSELKDTMVYGTMTFPSIVVNGKVYDYKKYWTEEKLLSIL</sequence>
<accession>A0A1Y2PDT0</accession>
<dbReference type="SUPFAM" id="SSF52833">
    <property type="entry name" value="Thioredoxin-like"/>
    <property type="match status" value="1"/>
</dbReference>
<gene>
    <name evidence="2" type="ORF">WH52_07930</name>
</gene>
<protein>
    <recommendedName>
        <fullName evidence="1">Thioredoxin-like fold domain-containing protein</fullName>
    </recommendedName>
</protein>
<evidence type="ECO:0000259" key="1">
    <source>
        <dbReference type="Pfam" id="PF13192"/>
    </source>
</evidence>
<dbReference type="InterPro" id="IPR012336">
    <property type="entry name" value="Thioredoxin-like_fold"/>
</dbReference>
<dbReference type="Proteomes" id="UP000194221">
    <property type="component" value="Unassembled WGS sequence"/>
</dbReference>
<dbReference type="Gene3D" id="3.40.30.10">
    <property type="entry name" value="Glutaredoxin"/>
    <property type="match status" value="1"/>
</dbReference>
<dbReference type="Pfam" id="PF13192">
    <property type="entry name" value="Thioredoxin_3"/>
    <property type="match status" value="1"/>
</dbReference>
<dbReference type="EMBL" id="LAPZ01000005">
    <property type="protein sequence ID" value="OSY87957.1"/>
    <property type="molecule type" value="Genomic_DNA"/>
</dbReference>
<dbReference type="AlphaFoldDB" id="A0A1Y2PDT0"/>
<evidence type="ECO:0000313" key="2">
    <source>
        <dbReference type="EMBL" id="OSY87957.1"/>
    </source>
</evidence>
<keyword evidence="3" id="KW-1185">Reference proteome</keyword>
<proteinExistence type="predicted"/>
<dbReference type="OrthoDB" id="9800630at2"/>
<dbReference type="InterPro" id="IPR036249">
    <property type="entry name" value="Thioredoxin-like_sf"/>
</dbReference>
<dbReference type="RefSeq" id="WP_086030423.1">
    <property type="nucleotide sequence ID" value="NZ_LAPZ01000005.1"/>
</dbReference>
<evidence type="ECO:0000313" key="3">
    <source>
        <dbReference type="Proteomes" id="UP000194221"/>
    </source>
</evidence>
<organism evidence="2 3">
    <name type="scientific">Tenacibaculum holothuriorum</name>
    <dbReference type="NCBI Taxonomy" id="1635173"/>
    <lineage>
        <taxon>Bacteria</taxon>
        <taxon>Pseudomonadati</taxon>
        <taxon>Bacteroidota</taxon>
        <taxon>Flavobacteriia</taxon>
        <taxon>Flavobacteriales</taxon>
        <taxon>Flavobacteriaceae</taxon>
        <taxon>Tenacibaculum</taxon>
    </lineage>
</organism>
<dbReference type="InParanoid" id="A0A1Y2PDT0"/>
<dbReference type="STRING" id="1635173.WH52_07930"/>
<comment type="caution">
    <text evidence="2">The sequence shown here is derived from an EMBL/GenBank/DDBJ whole genome shotgun (WGS) entry which is preliminary data.</text>
</comment>
<reference evidence="2 3" key="1">
    <citation type="submission" date="2015-03" db="EMBL/GenBank/DDBJ databases">
        <title>Genome sequence of Tenacibaculum sp. S2-2, isolated from intestinal microbiota of sea cucumber, Apostichopus japonicas.</title>
        <authorList>
            <person name="Shao Z."/>
            <person name="Wang L."/>
            <person name="Li X."/>
        </authorList>
    </citation>
    <scope>NUCLEOTIDE SEQUENCE [LARGE SCALE GENOMIC DNA]</scope>
    <source>
        <strain evidence="2 3">S2-2</strain>
    </source>
</reference>
<feature type="domain" description="Thioredoxin-like fold" evidence="1">
    <location>
        <begin position="4"/>
        <end position="63"/>
    </location>
</feature>